<organism evidence="4 5">
    <name type="scientific">Entomortierella parvispora</name>
    <dbReference type="NCBI Taxonomy" id="205924"/>
    <lineage>
        <taxon>Eukaryota</taxon>
        <taxon>Fungi</taxon>
        <taxon>Fungi incertae sedis</taxon>
        <taxon>Mucoromycota</taxon>
        <taxon>Mortierellomycotina</taxon>
        <taxon>Mortierellomycetes</taxon>
        <taxon>Mortierellales</taxon>
        <taxon>Mortierellaceae</taxon>
        <taxon>Entomortierella</taxon>
    </lineage>
</organism>
<dbReference type="PANTHER" id="PTHR43191:SF2">
    <property type="entry name" value="RRNA METHYLTRANSFERASE 3, MITOCHONDRIAL"/>
    <property type="match status" value="1"/>
</dbReference>
<dbReference type="Gene3D" id="3.30.1330.30">
    <property type="match status" value="1"/>
</dbReference>
<reference evidence="4" key="1">
    <citation type="submission" date="2021-11" db="EMBL/GenBank/DDBJ databases">
        <authorList>
            <person name="Herlambang A."/>
            <person name="Guo Y."/>
            <person name="Takashima Y."/>
            <person name="Nishizawa T."/>
        </authorList>
    </citation>
    <scope>NUCLEOTIDE SEQUENCE</scope>
    <source>
        <strain evidence="4">E1425</strain>
    </source>
</reference>
<keyword evidence="5" id="KW-1185">Reference proteome</keyword>
<accession>A0A9P3H9F8</accession>
<evidence type="ECO:0000313" key="5">
    <source>
        <dbReference type="Proteomes" id="UP000827284"/>
    </source>
</evidence>
<name>A0A9P3H9F8_9FUNG</name>
<evidence type="ECO:0000256" key="2">
    <source>
        <dbReference type="ARBA" id="ARBA00022679"/>
    </source>
</evidence>
<dbReference type="InterPro" id="IPR029028">
    <property type="entry name" value="Alpha/beta_knot_MTases"/>
</dbReference>
<dbReference type="GO" id="GO:0003723">
    <property type="term" value="F:RNA binding"/>
    <property type="evidence" value="ECO:0007669"/>
    <property type="project" value="InterPro"/>
</dbReference>
<dbReference type="SUPFAM" id="SSF75217">
    <property type="entry name" value="alpha/beta knot"/>
    <property type="match status" value="1"/>
</dbReference>
<dbReference type="AlphaFoldDB" id="A0A9P3H9F8"/>
<dbReference type="Proteomes" id="UP000827284">
    <property type="component" value="Unassembled WGS sequence"/>
</dbReference>
<gene>
    <name evidence="4" type="ORF">EMPS_04994</name>
</gene>
<dbReference type="EMBL" id="BQFW01000007">
    <property type="protein sequence ID" value="GJJ72636.1"/>
    <property type="molecule type" value="Genomic_DNA"/>
</dbReference>
<dbReference type="InterPro" id="IPR001537">
    <property type="entry name" value="SpoU_MeTrfase"/>
</dbReference>
<dbReference type="InterPro" id="IPR029064">
    <property type="entry name" value="Ribosomal_eL30-like_sf"/>
</dbReference>
<dbReference type="GO" id="GO:0006396">
    <property type="term" value="P:RNA processing"/>
    <property type="evidence" value="ECO:0007669"/>
    <property type="project" value="InterPro"/>
</dbReference>
<reference evidence="4" key="2">
    <citation type="journal article" date="2022" name="Microbiol. Resour. Announc.">
        <title>Whole-Genome Sequence of Entomortierella parvispora E1425, a Mucoromycotan Fungus Associated with Burkholderiaceae-Related Endosymbiotic Bacteria.</title>
        <authorList>
            <person name="Herlambang A."/>
            <person name="Guo Y."/>
            <person name="Takashima Y."/>
            <person name="Narisawa K."/>
            <person name="Ohta H."/>
            <person name="Nishizawa T."/>
        </authorList>
    </citation>
    <scope>NUCLEOTIDE SEQUENCE</scope>
    <source>
        <strain evidence="4">E1425</strain>
    </source>
</reference>
<evidence type="ECO:0000259" key="3">
    <source>
        <dbReference type="Pfam" id="PF00588"/>
    </source>
</evidence>
<evidence type="ECO:0000313" key="4">
    <source>
        <dbReference type="EMBL" id="GJJ72636.1"/>
    </source>
</evidence>
<dbReference type="InterPro" id="IPR051259">
    <property type="entry name" value="rRNA_Methyltransferase"/>
</dbReference>
<comment type="caution">
    <text evidence="4">The sequence shown here is derived from an EMBL/GenBank/DDBJ whole genome shotgun (WGS) entry which is preliminary data.</text>
</comment>
<dbReference type="Gene3D" id="3.40.1280.10">
    <property type="match status" value="1"/>
</dbReference>
<keyword evidence="2" id="KW-0808">Transferase</keyword>
<feature type="domain" description="tRNA/rRNA methyltransferase SpoU type" evidence="3">
    <location>
        <begin position="188"/>
        <end position="330"/>
    </location>
</feature>
<dbReference type="GO" id="GO:0008173">
    <property type="term" value="F:RNA methyltransferase activity"/>
    <property type="evidence" value="ECO:0007669"/>
    <property type="project" value="InterPro"/>
</dbReference>
<dbReference type="GO" id="GO:0032259">
    <property type="term" value="P:methylation"/>
    <property type="evidence" value="ECO:0007669"/>
    <property type="project" value="UniProtKB-KW"/>
</dbReference>
<dbReference type="CDD" id="cd18095">
    <property type="entry name" value="SpoU-like_rRNA-MTase"/>
    <property type="match status" value="1"/>
</dbReference>
<proteinExistence type="predicted"/>
<dbReference type="PANTHER" id="PTHR43191">
    <property type="entry name" value="RRNA METHYLTRANSFERASE 3"/>
    <property type="match status" value="1"/>
</dbReference>
<dbReference type="Pfam" id="PF00588">
    <property type="entry name" value="SpoU_methylase"/>
    <property type="match status" value="1"/>
</dbReference>
<protein>
    <recommendedName>
        <fullName evidence="3">tRNA/rRNA methyltransferase SpoU type domain-containing protein</fullName>
    </recommendedName>
</protein>
<sequence>MQNLPNRFLRITGSKNQLLRRLELLRVSKSERQSEGHVLVQGIKTVQELANKGHSIRTLGITYDENNLPIQSPALDIVQGSTILEREPDRSSSGTPTKPGSIAGKIVFKADQYVAASRKLTTRILGTDSRIAEHEVWAEVAIPDYGYLFSPSGSSRDVSGTATATLSGRKKSHRPSWMRDEECEIQKMLVLDRISDPGNMGLLIRAGMALNWHGSWHTPGTVDEYNNKVVRASRALCLDWPTKTGGWKELGEFLEGNGMTLLVADMIPRWILDQSEPLTAASAASSTETSSATKLNMNGLVWWNWPDNLPRTRLPSKVALLMGSEHHGVNIGTSDENGAVNQDDQKEKDRLLEKAIRVSIPMNAAVESMNVATAATAMMWELNRLLSQGTAEVTSSDALQIFDRLVK</sequence>
<dbReference type="InterPro" id="IPR029026">
    <property type="entry name" value="tRNA_m1G_MTases_N"/>
</dbReference>
<dbReference type="OrthoDB" id="270651at2759"/>
<evidence type="ECO:0000256" key="1">
    <source>
        <dbReference type="ARBA" id="ARBA00022603"/>
    </source>
</evidence>
<keyword evidence="1" id="KW-0489">Methyltransferase</keyword>